<dbReference type="InterPro" id="IPR012349">
    <property type="entry name" value="Split_barrel_FMN-bd"/>
</dbReference>
<dbReference type="RefSeq" id="WP_344865605.1">
    <property type="nucleotide sequence ID" value="NZ_BAAAZN010000014.1"/>
</dbReference>
<organism evidence="3 4">
    <name type="scientific">Amycolatopsis ultiminotia</name>
    <dbReference type="NCBI Taxonomy" id="543629"/>
    <lineage>
        <taxon>Bacteria</taxon>
        <taxon>Bacillati</taxon>
        <taxon>Actinomycetota</taxon>
        <taxon>Actinomycetes</taxon>
        <taxon>Pseudonocardiales</taxon>
        <taxon>Pseudonocardiaceae</taxon>
        <taxon>Amycolatopsis</taxon>
    </lineage>
</organism>
<reference evidence="4" key="1">
    <citation type="journal article" date="2019" name="Int. J. Syst. Evol. Microbiol.">
        <title>The Global Catalogue of Microorganisms (GCM) 10K type strain sequencing project: providing services to taxonomists for standard genome sequencing and annotation.</title>
        <authorList>
            <consortium name="The Broad Institute Genomics Platform"/>
            <consortium name="The Broad Institute Genome Sequencing Center for Infectious Disease"/>
            <person name="Wu L."/>
            <person name="Ma J."/>
        </authorList>
    </citation>
    <scope>NUCLEOTIDE SEQUENCE [LARGE SCALE GENOMIC DNA]</scope>
    <source>
        <strain evidence="4">JCM 16898</strain>
    </source>
</reference>
<keyword evidence="1" id="KW-0560">Oxidoreductase</keyword>
<name>A0ABP6XHL3_9PSEU</name>
<feature type="domain" description="Flavin reductase like" evidence="2">
    <location>
        <begin position="13"/>
        <end position="161"/>
    </location>
</feature>
<keyword evidence="4" id="KW-1185">Reference proteome</keyword>
<evidence type="ECO:0000259" key="2">
    <source>
        <dbReference type="SMART" id="SM00903"/>
    </source>
</evidence>
<comment type="caution">
    <text evidence="3">The sequence shown here is derived from an EMBL/GenBank/DDBJ whole genome shotgun (WGS) entry which is preliminary data.</text>
</comment>
<dbReference type="Proteomes" id="UP001500689">
    <property type="component" value="Unassembled WGS sequence"/>
</dbReference>
<sequence>MTAPDSALFRRAMGLFPTGVAVLSHGAGAAARVITANSLTSVSLHPLLVLISVRSDGRFRTGVEDAAGFAVHLLADDQEELAALFAARDRPVGLAAQRRLGAHPGRDGGMVVPAALAGLDCTLERQYPGGDHTIFVGRVQALRIGDEDRSPLLFHRGRFAALTLSADDRGNGS</sequence>
<evidence type="ECO:0000313" key="4">
    <source>
        <dbReference type="Proteomes" id="UP001500689"/>
    </source>
</evidence>
<proteinExistence type="predicted"/>
<protein>
    <submittedName>
        <fullName evidence="3">Flavin reductase family protein</fullName>
    </submittedName>
</protein>
<gene>
    <name evidence="3" type="ORF">GCM10022222_58920</name>
</gene>
<dbReference type="PANTHER" id="PTHR30466">
    <property type="entry name" value="FLAVIN REDUCTASE"/>
    <property type="match status" value="1"/>
</dbReference>
<dbReference type="EMBL" id="BAAAZN010000014">
    <property type="protein sequence ID" value="GAA3567200.1"/>
    <property type="molecule type" value="Genomic_DNA"/>
</dbReference>
<dbReference type="SMART" id="SM00903">
    <property type="entry name" value="Flavin_Reduct"/>
    <property type="match status" value="1"/>
</dbReference>
<dbReference type="InterPro" id="IPR002563">
    <property type="entry name" value="Flavin_Rdtase-like_dom"/>
</dbReference>
<accession>A0ABP6XHL3</accession>
<dbReference type="InterPro" id="IPR050268">
    <property type="entry name" value="NADH-dep_flavin_reductase"/>
</dbReference>
<evidence type="ECO:0000313" key="3">
    <source>
        <dbReference type="EMBL" id="GAA3567200.1"/>
    </source>
</evidence>
<evidence type="ECO:0000256" key="1">
    <source>
        <dbReference type="ARBA" id="ARBA00023002"/>
    </source>
</evidence>
<dbReference type="SUPFAM" id="SSF50475">
    <property type="entry name" value="FMN-binding split barrel"/>
    <property type="match status" value="1"/>
</dbReference>
<dbReference type="PANTHER" id="PTHR30466:SF1">
    <property type="entry name" value="FMN REDUCTASE (NADH) RUTF"/>
    <property type="match status" value="1"/>
</dbReference>
<dbReference type="Gene3D" id="2.30.110.10">
    <property type="entry name" value="Electron Transport, Fmn-binding Protein, Chain A"/>
    <property type="match status" value="1"/>
</dbReference>
<dbReference type="Pfam" id="PF01613">
    <property type="entry name" value="Flavin_Reduct"/>
    <property type="match status" value="1"/>
</dbReference>